<dbReference type="GO" id="GO:0017061">
    <property type="term" value="F:S-methyl-5-thioadenosine phosphorylase activity"/>
    <property type="evidence" value="ECO:0007669"/>
    <property type="project" value="UniProtKB-EC"/>
</dbReference>
<comment type="catalytic activity">
    <reaction evidence="1">
        <text>inosine + phosphate = alpha-D-ribose 1-phosphate + hypoxanthine</text>
        <dbReference type="Rhea" id="RHEA:27646"/>
        <dbReference type="ChEBI" id="CHEBI:17368"/>
        <dbReference type="ChEBI" id="CHEBI:17596"/>
        <dbReference type="ChEBI" id="CHEBI:43474"/>
        <dbReference type="ChEBI" id="CHEBI:57720"/>
        <dbReference type="EC" id="2.4.2.1"/>
    </reaction>
    <physiologicalReaction direction="left-to-right" evidence="1">
        <dbReference type="Rhea" id="RHEA:27647"/>
    </physiologicalReaction>
</comment>
<sequence>MPSEALQGVMRPQWPAPANVSALMSTRAGGVSAAPWHSCNLGDAVGDDPAAVAENRARFTAALGAVPAWLRQVHGTRVLRVSLADARATAQVPPEADAAVTSERGVACVVQVADCLPVLFAALNGRTVGAAHAGWRGLAGGVLENTLSELCAAAQCAPQDVVAWLGPCIGPAQFEVGADVLRGFGVDPAAGDPAFVSRPRDDGSARWLADLPALARRRLEMAGLRQISGGQWCTAADASRFFSFRRDRVTGRQAAAVWLG</sequence>
<dbReference type="InterPro" id="IPR011324">
    <property type="entry name" value="Cytotoxic_necrot_fac-like_cat"/>
</dbReference>
<comment type="similarity">
    <text evidence="2 10">Belongs to the purine nucleoside phosphorylase YfiH/LACC1 family.</text>
</comment>
<protein>
    <recommendedName>
        <fullName evidence="10">Purine nucleoside phosphorylase</fullName>
    </recommendedName>
</protein>
<evidence type="ECO:0000256" key="9">
    <source>
        <dbReference type="ARBA" id="ARBA00049893"/>
    </source>
</evidence>
<evidence type="ECO:0000256" key="6">
    <source>
        <dbReference type="ARBA" id="ARBA00022833"/>
    </source>
</evidence>
<dbReference type="GO" id="GO:0005507">
    <property type="term" value="F:copper ion binding"/>
    <property type="evidence" value="ECO:0007669"/>
    <property type="project" value="TreeGrafter"/>
</dbReference>
<evidence type="ECO:0000256" key="3">
    <source>
        <dbReference type="ARBA" id="ARBA00022679"/>
    </source>
</evidence>
<dbReference type="Proteomes" id="UP000574067">
    <property type="component" value="Unassembled WGS sequence"/>
</dbReference>
<comment type="caution">
    <text evidence="11">The sequence shown here is derived from an EMBL/GenBank/DDBJ whole genome shotgun (WGS) entry which is preliminary data.</text>
</comment>
<keyword evidence="3" id="KW-0808">Transferase</keyword>
<evidence type="ECO:0000256" key="10">
    <source>
        <dbReference type="RuleBase" id="RU361274"/>
    </source>
</evidence>
<evidence type="ECO:0000256" key="2">
    <source>
        <dbReference type="ARBA" id="ARBA00007353"/>
    </source>
</evidence>
<keyword evidence="4" id="KW-0479">Metal-binding</keyword>
<evidence type="ECO:0000313" key="11">
    <source>
        <dbReference type="EMBL" id="NML14531.1"/>
    </source>
</evidence>
<keyword evidence="5" id="KW-0378">Hydrolase</keyword>
<evidence type="ECO:0000256" key="5">
    <source>
        <dbReference type="ARBA" id="ARBA00022801"/>
    </source>
</evidence>
<evidence type="ECO:0000256" key="4">
    <source>
        <dbReference type="ARBA" id="ARBA00022723"/>
    </source>
</evidence>
<keyword evidence="12" id="KW-1185">Reference proteome</keyword>
<proteinExistence type="inferred from homology"/>
<dbReference type="SUPFAM" id="SSF64438">
    <property type="entry name" value="CNF1/YfiH-like putative cysteine hydrolases"/>
    <property type="match status" value="1"/>
</dbReference>
<reference evidence="11 12" key="1">
    <citation type="submission" date="2020-04" db="EMBL/GenBank/DDBJ databases">
        <title>Azohydromonas sp. isolated from soil.</title>
        <authorList>
            <person name="Dahal R.H."/>
        </authorList>
    </citation>
    <scope>NUCLEOTIDE SEQUENCE [LARGE SCALE GENOMIC DNA]</scope>
    <source>
        <strain evidence="11 12">G-1-1-14</strain>
    </source>
</reference>
<comment type="catalytic activity">
    <reaction evidence="9">
        <text>S-methyl-5'-thioadenosine + phosphate = 5-(methylsulfanyl)-alpha-D-ribose 1-phosphate + adenine</text>
        <dbReference type="Rhea" id="RHEA:11852"/>
        <dbReference type="ChEBI" id="CHEBI:16708"/>
        <dbReference type="ChEBI" id="CHEBI:17509"/>
        <dbReference type="ChEBI" id="CHEBI:43474"/>
        <dbReference type="ChEBI" id="CHEBI:58533"/>
        <dbReference type="EC" id="2.4.2.28"/>
    </reaction>
    <physiologicalReaction direction="left-to-right" evidence="9">
        <dbReference type="Rhea" id="RHEA:11853"/>
    </physiologicalReaction>
</comment>
<evidence type="ECO:0000313" key="12">
    <source>
        <dbReference type="Proteomes" id="UP000574067"/>
    </source>
</evidence>
<evidence type="ECO:0000256" key="8">
    <source>
        <dbReference type="ARBA" id="ARBA00048968"/>
    </source>
</evidence>
<dbReference type="EMBL" id="JABBFW010000003">
    <property type="protein sequence ID" value="NML14531.1"/>
    <property type="molecule type" value="Genomic_DNA"/>
</dbReference>
<name>A0A848F923_9BURK</name>
<dbReference type="PANTHER" id="PTHR30616:SF2">
    <property type="entry name" value="PURINE NUCLEOSIDE PHOSPHORYLASE LACC1"/>
    <property type="match status" value="1"/>
</dbReference>
<evidence type="ECO:0000256" key="7">
    <source>
        <dbReference type="ARBA" id="ARBA00047989"/>
    </source>
</evidence>
<dbReference type="Gene3D" id="3.60.140.10">
    <property type="entry name" value="CNF1/YfiH-like putative cysteine hydrolases"/>
    <property type="match status" value="1"/>
</dbReference>
<comment type="catalytic activity">
    <reaction evidence="8">
        <text>adenosine + phosphate = alpha-D-ribose 1-phosphate + adenine</text>
        <dbReference type="Rhea" id="RHEA:27642"/>
        <dbReference type="ChEBI" id="CHEBI:16335"/>
        <dbReference type="ChEBI" id="CHEBI:16708"/>
        <dbReference type="ChEBI" id="CHEBI:43474"/>
        <dbReference type="ChEBI" id="CHEBI:57720"/>
        <dbReference type="EC" id="2.4.2.1"/>
    </reaction>
    <physiologicalReaction direction="left-to-right" evidence="8">
        <dbReference type="Rhea" id="RHEA:27643"/>
    </physiologicalReaction>
</comment>
<organism evidence="11 12">
    <name type="scientific">Azohydromonas caseinilytica</name>
    <dbReference type="NCBI Taxonomy" id="2728836"/>
    <lineage>
        <taxon>Bacteria</taxon>
        <taxon>Pseudomonadati</taxon>
        <taxon>Pseudomonadota</taxon>
        <taxon>Betaproteobacteria</taxon>
        <taxon>Burkholderiales</taxon>
        <taxon>Sphaerotilaceae</taxon>
        <taxon>Azohydromonas</taxon>
    </lineage>
</organism>
<dbReference type="CDD" id="cd16833">
    <property type="entry name" value="YfiH"/>
    <property type="match status" value="1"/>
</dbReference>
<accession>A0A848F923</accession>
<comment type="catalytic activity">
    <reaction evidence="7">
        <text>adenosine + H2O + H(+) = inosine + NH4(+)</text>
        <dbReference type="Rhea" id="RHEA:24408"/>
        <dbReference type="ChEBI" id="CHEBI:15377"/>
        <dbReference type="ChEBI" id="CHEBI:15378"/>
        <dbReference type="ChEBI" id="CHEBI:16335"/>
        <dbReference type="ChEBI" id="CHEBI:17596"/>
        <dbReference type="ChEBI" id="CHEBI:28938"/>
        <dbReference type="EC" id="3.5.4.4"/>
    </reaction>
    <physiologicalReaction direction="left-to-right" evidence="7">
        <dbReference type="Rhea" id="RHEA:24409"/>
    </physiologicalReaction>
</comment>
<dbReference type="Pfam" id="PF02578">
    <property type="entry name" value="Cu-oxidase_4"/>
    <property type="match status" value="1"/>
</dbReference>
<dbReference type="AlphaFoldDB" id="A0A848F923"/>
<keyword evidence="6" id="KW-0862">Zinc</keyword>
<dbReference type="GO" id="GO:0016787">
    <property type="term" value="F:hydrolase activity"/>
    <property type="evidence" value="ECO:0007669"/>
    <property type="project" value="UniProtKB-KW"/>
</dbReference>
<dbReference type="PANTHER" id="PTHR30616">
    <property type="entry name" value="UNCHARACTERIZED PROTEIN YFIH"/>
    <property type="match status" value="1"/>
</dbReference>
<dbReference type="NCBIfam" id="TIGR00726">
    <property type="entry name" value="peptidoglycan editing factor PgeF"/>
    <property type="match status" value="1"/>
</dbReference>
<dbReference type="InterPro" id="IPR038371">
    <property type="entry name" value="Cu_polyphenol_OxRdtase_sf"/>
</dbReference>
<evidence type="ECO:0000256" key="1">
    <source>
        <dbReference type="ARBA" id="ARBA00000553"/>
    </source>
</evidence>
<dbReference type="InterPro" id="IPR003730">
    <property type="entry name" value="Cu_polyphenol_OxRdtase"/>
</dbReference>
<gene>
    <name evidence="11" type="primary">pgeF</name>
    <name evidence="11" type="ORF">HHL10_06020</name>
</gene>